<sequence>MRKSQNRLLKDQNNILSDVFLEVCRGGKTNTLVRRRKMPLEDLVYSMINRKGLTLKMELRNYMKTTHPGTEISKPGY</sequence>
<evidence type="ECO:0000313" key="2">
    <source>
        <dbReference type="EMBL" id="EFU77554.1"/>
    </source>
</evidence>
<evidence type="ECO:0000313" key="3">
    <source>
        <dbReference type="Proteomes" id="UP000003434"/>
    </source>
</evidence>
<feature type="non-terminal residue" evidence="2">
    <location>
        <position position="77"/>
    </location>
</feature>
<dbReference type="EMBL" id="AEPW01000011">
    <property type="protein sequence ID" value="EFU77554.1"/>
    <property type="molecule type" value="Genomic_DNA"/>
</dbReference>
<dbReference type="EMBL" id="AEPW01000019">
    <property type="protein sequence ID" value="EFU77450.1"/>
    <property type="molecule type" value="Genomic_DNA"/>
</dbReference>
<reference evidence="2 3" key="1">
    <citation type="submission" date="2010-12" db="EMBL/GenBank/DDBJ databases">
        <authorList>
            <person name="Muzny D."/>
            <person name="Qin X."/>
            <person name="Deng J."/>
            <person name="Jiang H."/>
            <person name="Liu Y."/>
            <person name="Qu J."/>
            <person name="Song X.-Z."/>
            <person name="Zhang L."/>
            <person name="Thornton R."/>
            <person name="Coyle M."/>
            <person name="Francisco L."/>
            <person name="Jackson L."/>
            <person name="Javaid M."/>
            <person name="Korchina V."/>
            <person name="Kovar C."/>
            <person name="Mata R."/>
            <person name="Mathew T."/>
            <person name="Ngo R."/>
            <person name="Nguyen L."/>
            <person name="Nguyen N."/>
            <person name="Okwuonu G."/>
            <person name="Ongeri F."/>
            <person name="Pham C."/>
            <person name="Simmons D."/>
            <person name="Wilczek-Boney K."/>
            <person name="Hale W."/>
            <person name="Jakkamsetti A."/>
            <person name="Pham P."/>
            <person name="Ruth R."/>
            <person name="San Lucas F."/>
            <person name="Warren J."/>
            <person name="Zhang J."/>
            <person name="Zhao Z."/>
            <person name="Zhou C."/>
            <person name="Zhu D."/>
            <person name="Lee S."/>
            <person name="Bess C."/>
            <person name="Blankenburg K."/>
            <person name="Forbes L."/>
            <person name="Fu Q."/>
            <person name="Gubbala S."/>
            <person name="Hirani K."/>
            <person name="Jayaseelan J.C."/>
            <person name="Lara F."/>
            <person name="Munidasa M."/>
            <person name="Palculict T."/>
            <person name="Patil S."/>
            <person name="Pu L.-L."/>
            <person name="Saada N."/>
            <person name="Tang L."/>
            <person name="Weissenberger G."/>
            <person name="Zhu Y."/>
            <person name="Hemphill L."/>
            <person name="Shang Y."/>
            <person name="Youmans B."/>
            <person name="Ayvaz T."/>
            <person name="Ross M."/>
            <person name="Santibanez J."/>
            <person name="Aqrawi P."/>
            <person name="Gross S."/>
            <person name="Joshi V."/>
            <person name="Fowler G."/>
            <person name="Nazareth L."/>
            <person name="Reid J."/>
            <person name="Worley K."/>
            <person name="Petrosino J."/>
            <person name="Highlander S."/>
            <person name="Gibbs R."/>
        </authorList>
    </citation>
    <scope>NUCLEOTIDE SEQUENCE [LARGE SCALE GENOMIC DNA]</scope>
    <source>
        <strain evidence="2 3">DSM 3986</strain>
    </source>
</reference>
<protein>
    <submittedName>
        <fullName evidence="2">Uncharacterized protein</fullName>
    </submittedName>
</protein>
<evidence type="ECO:0000313" key="1">
    <source>
        <dbReference type="EMBL" id="EFU77450.1"/>
    </source>
</evidence>
<organism evidence="2 3">
    <name type="scientific">Lachnoanaerobaculum saburreum DSM 3986</name>
    <dbReference type="NCBI Taxonomy" id="887325"/>
    <lineage>
        <taxon>Bacteria</taxon>
        <taxon>Bacillati</taxon>
        <taxon>Bacillota</taxon>
        <taxon>Clostridia</taxon>
        <taxon>Lachnospirales</taxon>
        <taxon>Lachnospiraceae</taxon>
        <taxon>Lachnoanaerobaculum</taxon>
    </lineage>
</organism>
<comment type="caution">
    <text evidence="2">The sequence shown here is derived from an EMBL/GenBank/DDBJ whole genome shotgun (WGS) entry which is preliminary data.</text>
</comment>
<accession>E6LKT1</accession>
<name>E6LKT1_9FIRM</name>
<dbReference type="AlphaFoldDB" id="E6LKT1"/>
<dbReference type="Proteomes" id="UP000003434">
    <property type="component" value="Unassembled WGS sequence"/>
</dbReference>
<dbReference type="eggNOG" id="ENOG503433H">
    <property type="taxonomic scope" value="Bacteria"/>
</dbReference>
<dbReference type="HOGENOM" id="CLU_2710701_0_0_9"/>
<gene>
    <name evidence="2" type="ORF">HMPREF0381_0566</name>
    <name evidence="1" type="ORF">HMPREF0381_0670</name>
</gene>
<proteinExistence type="predicted"/>